<keyword evidence="4 9" id="KW-0689">Ribosomal protein</keyword>
<feature type="region of interest" description="Disordered" evidence="7">
    <location>
        <begin position="202"/>
        <end position="266"/>
    </location>
</feature>
<dbReference type="InterPro" id="IPR004044">
    <property type="entry name" value="KH_dom_type_2"/>
</dbReference>
<dbReference type="SUPFAM" id="SSF54814">
    <property type="entry name" value="Prokaryotic type KH domain (KH-domain type II)"/>
    <property type="match status" value="1"/>
</dbReference>
<dbReference type="InterPro" id="IPR001351">
    <property type="entry name" value="Ribosomal_uS3_C"/>
</dbReference>
<dbReference type="InterPro" id="IPR057258">
    <property type="entry name" value="Ribosomal_uS3"/>
</dbReference>
<dbReference type="Gene3D" id="3.30.300.20">
    <property type="match status" value="1"/>
</dbReference>
<evidence type="ECO:0000256" key="2">
    <source>
        <dbReference type="ARBA" id="ARBA00022730"/>
    </source>
</evidence>
<dbReference type="InterPro" id="IPR004087">
    <property type="entry name" value="KH_dom"/>
</dbReference>
<dbReference type="GO" id="GO:0003735">
    <property type="term" value="F:structural constituent of ribosome"/>
    <property type="evidence" value="ECO:0007669"/>
    <property type="project" value="InterPro"/>
</dbReference>
<evidence type="ECO:0000259" key="8">
    <source>
        <dbReference type="PROSITE" id="PS50823"/>
    </source>
</evidence>
<evidence type="ECO:0000256" key="7">
    <source>
        <dbReference type="SAM" id="MobiDB-lite"/>
    </source>
</evidence>
<evidence type="ECO:0000256" key="4">
    <source>
        <dbReference type="ARBA" id="ARBA00022980"/>
    </source>
</evidence>
<dbReference type="NCBIfam" id="TIGR01008">
    <property type="entry name" value="uS3_euk_arch"/>
    <property type="match status" value="1"/>
</dbReference>
<dbReference type="InterPro" id="IPR009019">
    <property type="entry name" value="KH_sf_prok-type"/>
</dbReference>
<dbReference type="AlphaFoldDB" id="U3GQ28"/>
<sequence length="266" mass="29663">MIERQFIAAKKREFMIKEFVKNELGKGKVSAVGLERTPLGERIIVHTSKPGLIIGRRGETIQDLTSLLKQKFKLENPQIEIVEIKRAEHDAQFMADYIASSLERFGPLRFKSVAYKALQRMIESKALGAEIRLGGKLPSERAKSWRFAYGYLKKTGHPAELIVNKAYAVANTKPGVVGIKVLIVPPDADIIEIKEKTIIEEQVPESAEERGVRESTSKGGKEIKDGKVENAKAPKKKKEKKGNGVKEKIKVEETAEEISEASGEEK</sequence>
<dbReference type="Pfam" id="PF00189">
    <property type="entry name" value="Ribosomal_S3_C"/>
    <property type="match status" value="1"/>
</dbReference>
<dbReference type="SUPFAM" id="SSF54821">
    <property type="entry name" value="Ribosomal protein S3 C-terminal domain"/>
    <property type="match status" value="1"/>
</dbReference>
<dbReference type="Gene3D" id="3.30.1140.32">
    <property type="entry name" value="Ribosomal protein S3, C-terminal domain"/>
    <property type="match status" value="1"/>
</dbReference>
<dbReference type="GO" id="GO:1990904">
    <property type="term" value="C:ribonucleoprotein complex"/>
    <property type="evidence" value="ECO:0007669"/>
    <property type="project" value="UniProtKB-KW"/>
</dbReference>
<evidence type="ECO:0000256" key="3">
    <source>
        <dbReference type="ARBA" id="ARBA00022884"/>
    </source>
</evidence>
<dbReference type="InterPro" id="IPR005703">
    <property type="entry name" value="Ribosomal_uS3_euk/arc"/>
</dbReference>
<reference evidence="9" key="1">
    <citation type="journal article" date="2015" name="Nat. Commun.">
        <title>Diverse, uncultivated ultra-small bacterial cells in groundwater.</title>
        <authorList>
            <person name="Luef B."/>
            <person name="Frischkorn K.R."/>
            <person name="Wrighton K.C."/>
            <person name="Holman H.-Y.N."/>
            <person name="Birarda G."/>
            <person name="Thomas B.C."/>
            <person name="Singh A."/>
            <person name="Williams K.H."/>
            <person name="Siegerist C.E."/>
            <person name="Tringe S.G."/>
            <person name="Downing K.H."/>
            <person name="Comolli L.R."/>
            <person name="Banfield J.F."/>
        </authorList>
    </citation>
    <scope>NUCLEOTIDE SEQUENCE</scope>
</reference>
<keyword evidence="5" id="KW-0687">Ribonucleoprotein</keyword>
<evidence type="ECO:0000313" key="9">
    <source>
        <dbReference type="EMBL" id="AGT99673.1"/>
    </source>
</evidence>
<name>U3GQ28_9ZZZZ</name>
<organism evidence="9">
    <name type="scientific">uncultured organism</name>
    <dbReference type="NCBI Taxonomy" id="155900"/>
    <lineage>
        <taxon>unclassified sequences</taxon>
        <taxon>environmental samples</taxon>
    </lineage>
</organism>
<keyword evidence="3" id="KW-0694">RNA-binding</keyword>
<comment type="similarity">
    <text evidence="1">Belongs to the universal ribosomal protein uS3 family.</text>
</comment>
<protein>
    <recommendedName>
        <fullName evidence="6">30S ribosomal protein S3</fullName>
    </recommendedName>
</protein>
<dbReference type="NCBIfam" id="NF003219">
    <property type="entry name" value="PRK04191.1"/>
    <property type="match status" value="1"/>
</dbReference>
<dbReference type="InterPro" id="IPR036419">
    <property type="entry name" value="Ribosomal_S3_C_sf"/>
</dbReference>
<dbReference type="HAMAP" id="MF_01309_A">
    <property type="entry name" value="Ribosomal_uS3_A"/>
    <property type="match status" value="1"/>
</dbReference>
<dbReference type="CDD" id="cd02411">
    <property type="entry name" value="KH-II_30S_S3_arch"/>
    <property type="match status" value="1"/>
</dbReference>
<dbReference type="InterPro" id="IPR027488">
    <property type="entry name" value="Ribosomal_uS3_arc"/>
</dbReference>
<keyword evidence="2" id="KW-0699">rRNA-binding</keyword>
<dbReference type="GO" id="GO:0019843">
    <property type="term" value="F:rRNA binding"/>
    <property type="evidence" value="ECO:0007669"/>
    <property type="project" value="UniProtKB-KW"/>
</dbReference>
<feature type="compositionally biased region" description="Basic and acidic residues" evidence="7">
    <location>
        <begin position="241"/>
        <end position="253"/>
    </location>
</feature>
<dbReference type="PROSITE" id="PS50823">
    <property type="entry name" value="KH_TYPE_2"/>
    <property type="match status" value="1"/>
</dbReference>
<dbReference type="PANTHER" id="PTHR11760:SF32">
    <property type="entry name" value="SMALL RIBOSOMAL SUBUNIT PROTEIN US3"/>
    <property type="match status" value="1"/>
</dbReference>
<evidence type="ECO:0000256" key="5">
    <source>
        <dbReference type="ARBA" id="ARBA00023274"/>
    </source>
</evidence>
<evidence type="ECO:0000256" key="6">
    <source>
        <dbReference type="ARBA" id="ARBA00035521"/>
    </source>
</evidence>
<evidence type="ECO:0000256" key="1">
    <source>
        <dbReference type="ARBA" id="ARBA00010761"/>
    </source>
</evidence>
<feature type="domain" description="KH type-2" evidence="8">
    <location>
        <begin position="16"/>
        <end position="85"/>
    </location>
</feature>
<proteinExistence type="inferred from homology"/>
<accession>U3GQ28</accession>
<dbReference type="InterPro" id="IPR015946">
    <property type="entry name" value="KH_dom-like_a/b"/>
</dbReference>
<feature type="compositionally biased region" description="Basic and acidic residues" evidence="7">
    <location>
        <begin position="207"/>
        <end position="232"/>
    </location>
</feature>
<dbReference type="EMBL" id="KC999176">
    <property type="protein sequence ID" value="AGT99673.1"/>
    <property type="molecule type" value="Genomic_DNA"/>
</dbReference>
<dbReference type="PANTHER" id="PTHR11760">
    <property type="entry name" value="30S/40S RIBOSOMAL PROTEIN S3"/>
    <property type="match status" value="1"/>
</dbReference>
<dbReference type="FunFam" id="3.30.300.20:FF:000001">
    <property type="entry name" value="30S ribosomal protein S3"/>
    <property type="match status" value="1"/>
</dbReference>
<dbReference type="SMART" id="SM00322">
    <property type="entry name" value="KH"/>
    <property type="match status" value="1"/>
</dbReference>
<dbReference type="Pfam" id="PF07650">
    <property type="entry name" value="KH_2"/>
    <property type="match status" value="1"/>
</dbReference>